<name>F4CV14_PSEUX</name>
<dbReference type="KEGG" id="pdx:Psed_5349"/>
<dbReference type="Proteomes" id="UP000007809">
    <property type="component" value="Chromosome"/>
</dbReference>
<protein>
    <submittedName>
        <fullName evidence="1">CopG-like domain-containing protein DNA-binding protein</fullName>
    </submittedName>
</protein>
<gene>
    <name evidence="1" type="ordered locus">Psed_5349</name>
</gene>
<dbReference type="OrthoDB" id="8907023at2"/>
<reference evidence="1 2" key="1">
    <citation type="journal article" date="2011" name="J. Bacteriol.">
        <title>Genome sequence of the 1,4-dioxane-degrading Pseudonocardia dioxanivorans strain CB1190.</title>
        <authorList>
            <person name="Sales C.M."/>
            <person name="Mahendra S."/>
            <person name="Grostern A."/>
            <person name="Parales R.E."/>
            <person name="Goodwin L.A."/>
            <person name="Woyke T."/>
            <person name="Nolan M."/>
            <person name="Lapidus A."/>
            <person name="Chertkov O."/>
            <person name="Ovchinnikova G."/>
            <person name="Sczyrba A."/>
            <person name="Alvarez-Cohen L."/>
        </authorList>
    </citation>
    <scope>NUCLEOTIDE SEQUENCE [LARGE SCALE GENOMIC DNA]</scope>
    <source>
        <strain evidence="2">ATCC 55486 / DSM 44775 / JCM 13855 / CB1190</strain>
    </source>
</reference>
<dbReference type="GO" id="GO:0006355">
    <property type="term" value="P:regulation of DNA-templated transcription"/>
    <property type="evidence" value="ECO:0007669"/>
    <property type="project" value="InterPro"/>
</dbReference>
<dbReference type="HOGENOM" id="CLU_203087_1_0_11"/>
<proteinExistence type="predicted"/>
<dbReference type="RefSeq" id="WP_013677388.1">
    <property type="nucleotide sequence ID" value="NC_015312.1"/>
</dbReference>
<evidence type="ECO:0000313" key="1">
    <source>
        <dbReference type="EMBL" id="AEA27483.1"/>
    </source>
</evidence>
<accession>F4CV14</accession>
<dbReference type="AlphaFoldDB" id="F4CV14"/>
<keyword evidence="2" id="KW-1185">Reference proteome</keyword>
<sequence>MAINVRFTDDELAALRAQAEVEQRSMDAVARDAVRQYIERRAHHDSVAEALAVLGPRRRDLMRRLGSA</sequence>
<dbReference type="InterPro" id="IPR010985">
    <property type="entry name" value="Ribbon_hlx_hlx"/>
</dbReference>
<dbReference type="SUPFAM" id="SSF47598">
    <property type="entry name" value="Ribbon-helix-helix"/>
    <property type="match status" value="1"/>
</dbReference>
<dbReference type="STRING" id="675635.Psed_5349"/>
<dbReference type="GO" id="GO:0003677">
    <property type="term" value="F:DNA binding"/>
    <property type="evidence" value="ECO:0007669"/>
    <property type="project" value="UniProtKB-KW"/>
</dbReference>
<dbReference type="EMBL" id="CP002593">
    <property type="protein sequence ID" value="AEA27483.1"/>
    <property type="molecule type" value="Genomic_DNA"/>
</dbReference>
<organism evidence="1 2">
    <name type="scientific">Pseudonocardia dioxanivorans (strain ATCC 55486 / DSM 44775 / JCM 13855 / CB1190)</name>
    <dbReference type="NCBI Taxonomy" id="675635"/>
    <lineage>
        <taxon>Bacteria</taxon>
        <taxon>Bacillati</taxon>
        <taxon>Actinomycetota</taxon>
        <taxon>Actinomycetes</taxon>
        <taxon>Pseudonocardiales</taxon>
        <taxon>Pseudonocardiaceae</taxon>
        <taxon>Pseudonocardia</taxon>
    </lineage>
</organism>
<evidence type="ECO:0000313" key="2">
    <source>
        <dbReference type="Proteomes" id="UP000007809"/>
    </source>
</evidence>